<evidence type="ECO:0000313" key="2">
    <source>
        <dbReference type="EMBL" id="CAF1627585.1"/>
    </source>
</evidence>
<dbReference type="EMBL" id="CAJNOI010001813">
    <property type="protein sequence ID" value="CAF1440863.1"/>
    <property type="molecule type" value="Genomic_DNA"/>
</dbReference>
<dbReference type="AlphaFoldDB" id="A0A816CR07"/>
<keyword evidence="3" id="KW-1185">Reference proteome</keyword>
<comment type="caution">
    <text evidence="2">The sequence shown here is derived from an EMBL/GenBank/DDBJ whole genome shotgun (WGS) entry which is preliminary data.</text>
</comment>
<proteinExistence type="predicted"/>
<accession>A0A816CR07</accession>
<organism evidence="2 3">
    <name type="scientific">Adineta steineri</name>
    <dbReference type="NCBI Taxonomy" id="433720"/>
    <lineage>
        <taxon>Eukaryota</taxon>
        <taxon>Metazoa</taxon>
        <taxon>Spiralia</taxon>
        <taxon>Gnathifera</taxon>
        <taxon>Rotifera</taxon>
        <taxon>Eurotatoria</taxon>
        <taxon>Bdelloidea</taxon>
        <taxon>Adinetida</taxon>
        <taxon>Adinetidae</taxon>
        <taxon>Adineta</taxon>
    </lineage>
</organism>
<reference evidence="2" key="1">
    <citation type="submission" date="2021-02" db="EMBL/GenBank/DDBJ databases">
        <authorList>
            <person name="Nowell W R."/>
        </authorList>
    </citation>
    <scope>NUCLEOTIDE SEQUENCE</scope>
</reference>
<gene>
    <name evidence="1" type="ORF">BJG266_LOCUS39879</name>
    <name evidence="2" type="ORF">QVE165_LOCUS56761</name>
</gene>
<dbReference type="EMBL" id="CAJNOM010002142">
    <property type="protein sequence ID" value="CAF1627585.1"/>
    <property type="molecule type" value="Genomic_DNA"/>
</dbReference>
<dbReference type="OrthoDB" id="7993621at2759"/>
<name>A0A816CR07_9BILA</name>
<dbReference type="Proteomes" id="UP000663877">
    <property type="component" value="Unassembled WGS sequence"/>
</dbReference>
<evidence type="ECO:0000313" key="1">
    <source>
        <dbReference type="EMBL" id="CAF1440863.1"/>
    </source>
</evidence>
<protein>
    <submittedName>
        <fullName evidence="2">Uncharacterized protein</fullName>
    </submittedName>
</protein>
<dbReference type="Proteomes" id="UP000663832">
    <property type="component" value="Unassembled WGS sequence"/>
</dbReference>
<evidence type="ECO:0000313" key="3">
    <source>
        <dbReference type="Proteomes" id="UP000663832"/>
    </source>
</evidence>
<sequence>MKKNRHYKINRHLRYVLKGKNLHENELTDNPSPIKRFIKSDLVHTQTIRAKALSCMEDISNINESRVSNAVNQIDAVEEEFTKWLDENTDENQSELRKQFYKAITSFSERFIMKLYENYPNIIQTYRKQAELADKPLQHRTTIHLADRLNFADGSICLENLCVEILPKNHKIIFLDSVPKAKNKAECQEPQDEMQILRYWKDMGIL</sequence>